<feature type="region of interest" description="Disordered" evidence="2">
    <location>
        <begin position="751"/>
        <end position="775"/>
    </location>
</feature>
<evidence type="ECO:0000256" key="2">
    <source>
        <dbReference type="SAM" id="MobiDB-lite"/>
    </source>
</evidence>
<evidence type="ECO:0000259" key="3">
    <source>
        <dbReference type="Pfam" id="PF12366"/>
    </source>
</evidence>
<dbReference type="InterPro" id="IPR023247">
    <property type="entry name" value="IC97/Dnai7-like"/>
</dbReference>
<feature type="region of interest" description="Disordered" evidence="2">
    <location>
        <begin position="1"/>
        <end position="23"/>
    </location>
</feature>
<dbReference type="InterPro" id="IPR031826">
    <property type="entry name" value="IC97/Casc1_N"/>
</dbReference>
<reference evidence="5 6" key="1">
    <citation type="submission" date="2015-08" db="EMBL/GenBank/DDBJ databases">
        <title>Ancestral chromatin configuration constrains chromatin evolution on differentiating sex chromosomes in Drosophila.</title>
        <authorList>
            <person name="Zhou Q."/>
            <person name="Bachtrog D."/>
        </authorList>
    </citation>
    <scope>NUCLEOTIDE SEQUENCE [LARGE SCALE GENOMIC DNA]</scope>
    <source>
        <tissue evidence="5">Whole larvae</tissue>
    </source>
</reference>
<dbReference type="PANTHER" id="PTHR20929">
    <property type="entry name" value="LUNG ADENOMA SUSCEPTIBILITY 1-RELATED"/>
    <property type="match status" value="1"/>
</dbReference>
<evidence type="ECO:0000256" key="1">
    <source>
        <dbReference type="ARBA" id="ARBA00024332"/>
    </source>
</evidence>
<gene>
    <name evidence="5" type="ORF">Dbus_chr3Lg2346</name>
</gene>
<dbReference type="AlphaFoldDB" id="A0A0M4ERQ4"/>
<protein>
    <submittedName>
        <fullName evidence="5">CG33286</fullName>
    </submittedName>
</protein>
<evidence type="ECO:0000313" key="5">
    <source>
        <dbReference type="EMBL" id="ALC45180.1"/>
    </source>
</evidence>
<dbReference type="EMBL" id="CP012525">
    <property type="protein sequence ID" value="ALC45180.1"/>
    <property type="molecule type" value="Genomic_DNA"/>
</dbReference>
<evidence type="ECO:0000259" key="4">
    <source>
        <dbReference type="Pfam" id="PF15927"/>
    </source>
</evidence>
<feature type="compositionally biased region" description="Polar residues" evidence="2">
    <location>
        <begin position="1"/>
        <end position="12"/>
    </location>
</feature>
<dbReference type="GO" id="GO:0048487">
    <property type="term" value="F:beta-tubulin binding"/>
    <property type="evidence" value="ECO:0007669"/>
    <property type="project" value="TreeGrafter"/>
</dbReference>
<dbReference type="PANTHER" id="PTHR20929:SF11">
    <property type="entry name" value="DYNEIN AXONEMAL INTERMEDIATE CHAIN 7"/>
    <property type="match status" value="1"/>
</dbReference>
<feature type="domain" description="CASC1 C-terminal" evidence="3">
    <location>
        <begin position="831"/>
        <end position="1052"/>
    </location>
</feature>
<dbReference type="Proteomes" id="UP000494163">
    <property type="component" value="Chromosome 3L"/>
</dbReference>
<accession>A0A0M4ERQ4</accession>
<dbReference type="InterPro" id="IPR022110">
    <property type="entry name" value="CASC1_C"/>
</dbReference>
<dbReference type="OMA" id="RMDGVYM"/>
<name>A0A0M4ERQ4_DROBS</name>
<proteinExistence type="inferred from homology"/>
<feature type="region of interest" description="Disordered" evidence="2">
    <location>
        <begin position="789"/>
        <end position="825"/>
    </location>
</feature>
<dbReference type="Pfam" id="PF15927">
    <property type="entry name" value="Casc1_N"/>
    <property type="match status" value="1"/>
</dbReference>
<feature type="compositionally biased region" description="Polar residues" evidence="2">
    <location>
        <begin position="796"/>
        <end position="807"/>
    </location>
</feature>
<dbReference type="GO" id="GO:0008017">
    <property type="term" value="F:microtubule binding"/>
    <property type="evidence" value="ECO:0007669"/>
    <property type="project" value="TreeGrafter"/>
</dbReference>
<dbReference type="Pfam" id="PF12366">
    <property type="entry name" value="Casc1_C"/>
    <property type="match status" value="1"/>
</dbReference>
<organism evidence="5 6">
    <name type="scientific">Drosophila busckii</name>
    <name type="common">Fruit fly</name>
    <dbReference type="NCBI Taxonomy" id="30019"/>
    <lineage>
        <taxon>Eukaryota</taxon>
        <taxon>Metazoa</taxon>
        <taxon>Ecdysozoa</taxon>
        <taxon>Arthropoda</taxon>
        <taxon>Hexapoda</taxon>
        <taxon>Insecta</taxon>
        <taxon>Pterygota</taxon>
        <taxon>Neoptera</taxon>
        <taxon>Endopterygota</taxon>
        <taxon>Diptera</taxon>
        <taxon>Brachycera</taxon>
        <taxon>Muscomorpha</taxon>
        <taxon>Ephydroidea</taxon>
        <taxon>Drosophilidae</taxon>
        <taxon>Drosophila</taxon>
    </lineage>
</organism>
<feature type="domain" description="IC97/Casc1 N-terminal" evidence="4">
    <location>
        <begin position="9"/>
        <end position="214"/>
    </location>
</feature>
<keyword evidence="6" id="KW-1185">Reference proteome</keyword>
<comment type="similarity">
    <text evidence="1">Belongs to the DNAI7 family.</text>
</comment>
<sequence length="1100" mass="129096">MVRPSGQLSAESANKAGLLTEKDMREREQRYMQRLQDISVSCNLIKDATDEFNKLEEQRAHREHWDHHIRCDGLPRPYIPPEMRTFLERLRHYQQFDVNHSIDWTMNVDERTLLTQDIFRTDKSRRHVKVSMDDHIGERFQKDIYMYLNTLRKIDIMLDNNAEMARVAFPLQMEIMEVRREIERELDACIDRLTYRIIRMDSVYMNSSDAIVAKWGFKCDKYAIDIWSLRNVPIRFNELPAPAMLAVFSCAGVRVQMPLSVLRDCLTVRCVHTDYDTYSQYAKSFDEVITADSPNVDINAGVVDIEDCLINEWLMQLDIQEELLNNMIQRREAYEEIMQIINERTEKANKEKKSGDDSGPKIVIPKAPKEPPLVLPGLLPDAYPTFLEREHQQYMDLLDEVYHPRKLRLASHEINMREHIILGGIFSLMFVRQMPNTHFQKFNIVLHENGRVLYTMLDVVADVLRDSNSSRLSRLSRRKSRLELSQLQEGPRKTLMLEDEELPYFFVTIELPRELCLWGEPTVCQYMTSQEYEVSSENISIREESISVKKKKKKSTIQRNTVSNFGPRPSQFARIRRKTLEMENVFRPTLVSLLRHSRLAKPEDRILPLRNFSLDQRLNQIQIRKIVRYCVPRIISSFKFPLEVKEDRDAMDTRPKNKNMLIRRRSLEAEETQVAVRDINFDFDVQHQPERLFPIFADVEHVYYPEHAYTEHSQKKESIYGILEAFDMIKMRYQTDYSKVMHQKEFTADLKKSKKHAPAQGLAALQGRRQPSVRGSKFSVHSASIISSHRTSSASNIGEQTSVTSNIEAAEAPTERNTFNIEEPEEKPKIEVVHWTTKHILSTHFDREAKIMRIKTDRLGNFGLAFKRYEHFPFRDWIMQPNEDNPDEIMLKVDTFHVRVFLYITNQGIRGYATDISKGYVAHPVKYMEIIEPIADFRLLRQKLCEKNINIFAQNDACFYITNGYFSIKHLALEDHTYDAMALHCKTMKFYRSGWNRLSSRRNLLLGMKNAKDNTDYTEVTMRITPDNTTFVEVSELCSDDLDVIKLDFKLTWRNIGHYTDLHQAICSMSPSASDARNRDAMLLYYIKKMLNELHVMSFS</sequence>
<dbReference type="STRING" id="30019.A0A0M4ERQ4"/>
<evidence type="ECO:0000313" key="6">
    <source>
        <dbReference type="Proteomes" id="UP000494163"/>
    </source>
</evidence>
<dbReference type="OrthoDB" id="7737418at2759"/>
<feature type="compositionally biased region" description="Basic and acidic residues" evidence="2">
    <location>
        <begin position="345"/>
        <end position="359"/>
    </location>
</feature>
<feature type="region of interest" description="Disordered" evidence="2">
    <location>
        <begin position="345"/>
        <end position="368"/>
    </location>
</feature>